<feature type="transmembrane region" description="Helical" evidence="5">
    <location>
        <begin position="318"/>
        <end position="339"/>
    </location>
</feature>
<dbReference type="Gene3D" id="1.20.1250.20">
    <property type="entry name" value="MFS general substrate transporter like domains"/>
    <property type="match status" value="1"/>
</dbReference>
<dbReference type="GeneID" id="67006955"/>
<dbReference type="GO" id="GO:0022857">
    <property type="term" value="F:transmembrane transporter activity"/>
    <property type="evidence" value="ECO:0007669"/>
    <property type="project" value="InterPro"/>
</dbReference>
<dbReference type="RefSeq" id="XP_043160151.1">
    <property type="nucleotide sequence ID" value="XM_043304216.1"/>
</dbReference>
<feature type="transmembrane region" description="Helical" evidence="5">
    <location>
        <begin position="16"/>
        <end position="33"/>
    </location>
</feature>
<feature type="transmembrane region" description="Helical" evidence="5">
    <location>
        <begin position="227"/>
        <end position="249"/>
    </location>
</feature>
<dbReference type="Proteomes" id="UP001043456">
    <property type="component" value="Unassembled WGS sequence"/>
</dbReference>
<evidence type="ECO:0000256" key="4">
    <source>
        <dbReference type="ARBA" id="ARBA00023136"/>
    </source>
</evidence>
<accession>A0A9P3BE72</accession>
<sequence length="408" mass="44428">MEPLEVETPHLQIPRLYLKLISAGFSFFVAGINDGSLGSLIPYIRRGYHIDTNLVAVVYGTTFCGWLLAALSNSHLCQYLDLGVLLVLGAVLQVLAHALRTWLPPFPLFAVTFFFASLGQAYQDTHANTFVASVKAAHRWLGFIHAMYMAGCLVGPFVSTAVASVGVHSRWNLFYAAPLGLGVVNLVLVVVAFRDSLRMTQRLGEASPETRKGVLQEMRRTVCTSSVWLLSLYFFFFLGAGITAGGWIVEYLVDVRNGDLKDMGYVPAGFYGGAFLGRLILAEPTYRLGERRMIFIYVVLRVGLQLIFWLVPNIITEAVAISLFGFFSGPFFATGISVASKIFSAEIRSSALSLVFVLGQVGGSIFPAVTGILAAHAGVKVLQPILVGLLGATGVSWLMVPRVRLHNE</sequence>
<dbReference type="AlphaFoldDB" id="A0A9P3BE72"/>
<evidence type="ECO:0000256" key="5">
    <source>
        <dbReference type="SAM" id="Phobius"/>
    </source>
</evidence>
<proteinExistence type="predicted"/>
<feature type="transmembrane region" description="Helical" evidence="5">
    <location>
        <begin position="53"/>
        <end position="72"/>
    </location>
</feature>
<dbReference type="InterPro" id="IPR020846">
    <property type="entry name" value="MFS_dom"/>
</dbReference>
<name>A0A9P3BE72_9EURO</name>
<feature type="transmembrane region" description="Helical" evidence="5">
    <location>
        <begin position="173"/>
        <end position="193"/>
    </location>
</feature>
<dbReference type="OrthoDB" id="413079at2759"/>
<dbReference type="PANTHER" id="PTHR23514:SF16">
    <property type="entry name" value="TRANSPORTER, PUTATIVE (AFU_ORTHOLOGUE AFUA_2G17270)-RELATED"/>
    <property type="match status" value="1"/>
</dbReference>
<dbReference type="PROSITE" id="PS50850">
    <property type="entry name" value="MFS"/>
    <property type="match status" value="1"/>
</dbReference>
<dbReference type="InterPro" id="IPR036259">
    <property type="entry name" value="MFS_trans_sf"/>
</dbReference>
<comment type="subcellular location">
    <subcellularLocation>
        <location evidence="1">Membrane</location>
        <topology evidence="1">Multi-pass membrane protein</topology>
    </subcellularLocation>
</comment>
<feature type="transmembrane region" description="Helical" evidence="5">
    <location>
        <begin position="264"/>
        <end position="281"/>
    </location>
</feature>
<feature type="transmembrane region" description="Helical" evidence="5">
    <location>
        <begin position="143"/>
        <end position="167"/>
    </location>
</feature>
<evidence type="ECO:0000313" key="8">
    <source>
        <dbReference type="Proteomes" id="UP001043456"/>
    </source>
</evidence>
<dbReference type="EMBL" id="BHVY01000005">
    <property type="protein sequence ID" value="GIJ89405.1"/>
    <property type="molecule type" value="Genomic_DNA"/>
</dbReference>
<dbReference type="SUPFAM" id="SSF103473">
    <property type="entry name" value="MFS general substrate transporter"/>
    <property type="match status" value="1"/>
</dbReference>
<keyword evidence="4 5" id="KW-0472">Membrane</keyword>
<keyword evidence="8" id="KW-1185">Reference proteome</keyword>
<dbReference type="Pfam" id="PF07690">
    <property type="entry name" value="MFS_1"/>
    <property type="match status" value="1"/>
</dbReference>
<feature type="transmembrane region" description="Helical" evidence="5">
    <location>
        <begin position="105"/>
        <end position="122"/>
    </location>
</feature>
<evidence type="ECO:0000313" key="7">
    <source>
        <dbReference type="EMBL" id="GIJ89405.1"/>
    </source>
</evidence>
<dbReference type="InterPro" id="IPR011701">
    <property type="entry name" value="MFS"/>
</dbReference>
<dbReference type="InterPro" id="IPR051788">
    <property type="entry name" value="MFS_Transporter"/>
</dbReference>
<gene>
    <name evidence="7" type="ORF">Asppvi_008345</name>
</gene>
<comment type="caution">
    <text evidence="7">The sequence shown here is derived from an EMBL/GenBank/DDBJ whole genome shotgun (WGS) entry which is preliminary data.</text>
</comment>
<feature type="transmembrane region" description="Helical" evidence="5">
    <location>
        <begin position="293"/>
        <end position="312"/>
    </location>
</feature>
<evidence type="ECO:0000256" key="3">
    <source>
        <dbReference type="ARBA" id="ARBA00022989"/>
    </source>
</evidence>
<reference evidence="7 8" key="1">
    <citation type="submission" date="2018-10" db="EMBL/GenBank/DDBJ databases">
        <title>Pan-genome distribution and transcriptional activeness of fungal secondary metabolism genes in Aspergillus section Fumigati.</title>
        <authorList>
            <person name="Takahashi H."/>
            <person name="Umemura M."/>
            <person name="Ninomiya A."/>
            <person name="Kusuya Y."/>
            <person name="Urayama S."/>
            <person name="Shimizu M."/>
            <person name="Watanabe A."/>
            <person name="Kamei K."/>
            <person name="Yaguchi T."/>
            <person name="Hagiwara D."/>
        </authorList>
    </citation>
    <scope>NUCLEOTIDE SEQUENCE [LARGE SCALE GENOMIC DNA]</scope>
    <source>
        <strain evidence="7 8">IFM 55266</strain>
    </source>
</reference>
<dbReference type="PANTHER" id="PTHR23514">
    <property type="entry name" value="BYPASS OF STOP CODON PROTEIN 6"/>
    <property type="match status" value="1"/>
</dbReference>
<feature type="transmembrane region" description="Helical" evidence="5">
    <location>
        <begin position="351"/>
        <end position="375"/>
    </location>
</feature>
<evidence type="ECO:0000256" key="2">
    <source>
        <dbReference type="ARBA" id="ARBA00022692"/>
    </source>
</evidence>
<keyword evidence="3 5" id="KW-1133">Transmembrane helix</keyword>
<protein>
    <recommendedName>
        <fullName evidence="6">Major facilitator superfamily (MFS) profile domain-containing protein</fullName>
    </recommendedName>
</protein>
<feature type="transmembrane region" description="Helical" evidence="5">
    <location>
        <begin position="381"/>
        <end position="400"/>
    </location>
</feature>
<evidence type="ECO:0000256" key="1">
    <source>
        <dbReference type="ARBA" id="ARBA00004141"/>
    </source>
</evidence>
<organism evidence="7 8">
    <name type="scientific">Aspergillus pseudoviridinutans</name>
    <dbReference type="NCBI Taxonomy" id="1517512"/>
    <lineage>
        <taxon>Eukaryota</taxon>
        <taxon>Fungi</taxon>
        <taxon>Dikarya</taxon>
        <taxon>Ascomycota</taxon>
        <taxon>Pezizomycotina</taxon>
        <taxon>Eurotiomycetes</taxon>
        <taxon>Eurotiomycetidae</taxon>
        <taxon>Eurotiales</taxon>
        <taxon>Aspergillaceae</taxon>
        <taxon>Aspergillus</taxon>
        <taxon>Aspergillus subgen. Fumigati</taxon>
    </lineage>
</organism>
<dbReference type="GO" id="GO:0016020">
    <property type="term" value="C:membrane"/>
    <property type="evidence" value="ECO:0007669"/>
    <property type="project" value="UniProtKB-SubCell"/>
</dbReference>
<feature type="domain" description="Major facilitator superfamily (MFS) profile" evidence="6">
    <location>
        <begin position="19"/>
        <end position="404"/>
    </location>
</feature>
<keyword evidence="2 5" id="KW-0812">Transmembrane</keyword>
<dbReference type="FunFam" id="1.20.1250.20:FF:000555">
    <property type="entry name" value="MFS transporter, putative (AFU_orthologue AFUA_8G05090)"/>
    <property type="match status" value="1"/>
</dbReference>
<evidence type="ECO:0000259" key="6">
    <source>
        <dbReference type="PROSITE" id="PS50850"/>
    </source>
</evidence>